<gene>
    <name evidence="1" type="ORF">I3842_04G136100</name>
</gene>
<reference evidence="1" key="1">
    <citation type="submission" date="2021-01" db="EMBL/GenBank/DDBJ databases">
        <authorList>
            <person name="Lovell J.T."/>
            <person name="Bentley N."/>
            <person name="Bhattarai G."/>
            <person name="Jenkins J.W."/>
            <person name="Sreedasyam A."/>
            <person name="Alarcon Y."/>
            <person name="Bock C."/>
            <person name="Boston L."/>
            <person name="Carlson J."/>
            <person name="Cervantes K."/>
            <person name="Clermont K."/>
            <person name="Krom N."/>
            <person name="Kubenka K."/>
            <person name="Mamidi S."/>
            <person name="Mattison C."/>
            <person name="Monteros M."/>
            <person name="Pisani C."/>
            <person name="Plott C."/>
            <person name="Rajasekar S."/>
            <person name="Rhein H.S."/>
            <person name="Rohla C."/>
            <person name="Song M."/>
            <person name="Hilaire R.S."/>
            <person name="Shu S."/>
            <person name="Wells L."/>
            <person name="Wang X."/>
            <person name="Webber J."/>
            <person name="Heerema R.J."/>
            <person name="Klein P."/>
            <person name="Conner P."/>
            <person name="Grauke L."/>
            <person name="Grimwood J."/>
            <person name="Schmutz J."/>
            <person name="Randall J.J."/>
        </authorList>
    </citation>
    <scope>NUCLEOTIDE SEQUENCE</scope>
    <source>
        <tissue evidence="1">Leaf</tissue>
    </source>
</reference>
<evidence type="ECO:0000313" key="2">
    <source>
        <dbReference type="Proteomes" id="UP000811246"/>
    </source>
</evidence>
<dbReference type="AlphaFoldDB" id="A0A922JVM9"/>
<dbReference type="EMBL" id="CM031828">
    <property type="protein sequence ID" value="KAG6718147.1"/>
    <property type="molecule type" value="Genomic_DNA"/>
</dbReference>
<accession>A0A922JVM9</accession>
<comment type="caution">
    <text evidence="1">The sequence shown here is derived from an EMBL/GenBank/DDBJ whole genome shotgun (WGS) entry which is preliminary data.</text>
</comment>
<protein>
    <submittedName>
        <fullName evidence="1">Uncharacterized protein</fullName>
    </submittedName>
</protein>
<dbReference type="Proteomes" id="UP000811246">
    <property type="component" value="Chromosome 4"/>
</dbReference>
<sequence>MICSSWACTVAAVGKVDPGAQDGFISVGEVEASTISCDGANGGGSNRRLKSNLSILRRRNRSFPKFRLSFARIA</sequence>
<organism evidence="1 2">
    <name type="scientific">Carya illinoinensis</name>
    <name type="common">Pecan</name>
    <dbReference type="NCBI Taxonomy" id="32201"/>
    <lineage>
        <taxon>Eukaryota</taxon>
        <taxon>Viridiplantae</taxon>
        <taxon>Streptophyta</taxon>
        <taxon>Embryophyta</taxon>
        <taxon>Tracheophyta</taxon>
        <taxon>Spermatophyta</taxon>
        <taxon>Magnoliopsida</taxon>
        <taxon>eudicotyledons</taxon>
        <taxon>Gunneridae</taxon>
        <taxon>Pentapetalae</taxon>
        <taxon>rosids</taxon>
        <taxon>fabids</taxon>
        <taxon>Fagales</taxon>
        <taxon>Juglandaceae</taxon>
        <taxon>Carya</taxon>
    </lineage>
</organism>
<evidence type="ECO:0000313" key="1">
    <source>
        <dbReference type="EMBL" id="KAG6718147.1"/>
    </source>
</evidence>
<name>A0A922JVM9_CARIL</name>
<proteinExistence type="predicted"/>